<gene>
    <name evidence="3" type="ORF">PPYR_15062</name>
</gene>
<organism evidence="3 4">
    <name type="scientific">Photinus pyralis</name>
    <name type="common">Common eastern firefly</name>
    <name type="synonym">Lampyris pyralis</name>
    <dbReference type="NCBI Taxonomy" id="7054"/>
    <lineage>
        <taxon>Eukaryota</taxon>
        <taxon>Metazoa</taxon>
        <taxon>Ecdysozoa</taxon>
        <taxon>Arthropoda</taxon>
        <taxon>Hexapoda</taxon>
        <taxon>Insecta</taxon>
        <taxon>Pterygota</taxon>
        <taxon>Neoptera</taxon>
        <taxon>Endopterygota</taxon>
        <taxon>Coleoptera</taxon>
        <taxon>Polyphaga</taxon>
        <taxon>Elateriformia</taxon>
        <taxon>Elateroidea</taxon>
        <taxon>Lampyridae</taxon>
        <taxon>Lampyrinae</taxon>
        <taxon>Photinus</taxon>
    </lineage>
</organism>
<proteinExistence type="predicted"/>
<dbReference type="Gene3D" id="3.30.160.60">
    <property type="entry name" value="Classic Zinc Finger"/>
    <property type="match status" value="1"/>
</dbReference>
<comment type="caution">
    <text evidence="3">The sequence shown here is derived from an EMBL/GenBank/DDBJ whole genome shotgun (WGS) entry which is preliminary data.</text>
</comment>
<keyword evidence="1" id="KW-0862">Zinc</keyword>
<dbReference type="InterPro" id="IPR013087">
    <property type="entry name" value="Znf_C2H2_type"/>
</dbReference>
<sequence length="215" mass="25672">MFMCNICRKEYVSKKSLSRHTKLKHEMEYHAKHTNYQCMHCNVSFQNKSNIIIHLKSHREVTERHGRLLCPFQQCNHEIIRNYANLNKHLVEKHNYEAKEEVYEFVEDYEFDTWKANMESNTNASYVLDTCEKKLKNGLRQYLNCHRSFNFSMKQSRKRSIKHIGSNKIGFACPSRMVVTKTFQKILVTFYPNHCGHECEMGRLRLQQNDRSTLA</sequence>
<dbReference type="GO" id="GO:0008270">
    <property type="term" value="F:zinc ion binding"/>
    <property type="evidence" value="ECO:0007669"/>
    <property type="project" value="UniProtKB-KW"/>
</dbReference>
<feature type="non-terminal residue" evidence="3">
    <location>
        <position position="215"/>
    </location>
</feature>
<feature type="domain" description="C2H2-type" evidence="2">
    <location>
        <begin position="2"/>
        <end position="30"/>
    </location>
</feature>
<dbReference type="SMART" id="SM00355">
    <property type="entry name" value="ZnF_C2H2"/>
    <property type="match status" value="3"/>
</dbReference>
<dbReference type="PROSITE" id="PS00028">
    <property type="entry name" value="ZINC_FINGER_C2H2_1"/>
    <property type="match status" value="2"/>
</dbReference>
<keyword evidence="4" id="KW-1185">Reference proteome</keyword>
<dbReference type="PROSITE" id="PS50157">
    <property type="entry name" value="ZINC_FINGER_C2H2_2"/>
    <property type="match status" value="2"/>
</dbReference>
<evidence type="ECO:0000256" key="1">
    <source>
        <dbReference type="PROSITE-ProRule" id="PRU00042"/>
    </source>
</evidence>
<dbReference type="EMBL" id="VVIM01001148">
    <property type="protein sequence ID" value="KAB0790536.1"/>
    <property type="molecule type" value="Genomic_DNA"/>
</dbReference>
<evidence type="ECO:0000259" key="2">
    <source>
        <dbReference type="PROSITE" id="PS50157"/>
    </source>
</evidence>
<dbReference type="InterPro" id="IPR036236">
    <property type="entry name" value="Znf_C2H2_sf"/>
</dbReference>
<name>A0A5N3ZZQ1_PHOPY</name>
<feature type="domain" description="C2H2-type" evidence="2">
    <location>
        <begin position="36"/>
        <end position="63"/>
    </location>
</feature>
<dbReference type="PANTHER" id="PTHR33936:SF24">
    <property type="entry name" value="C2H2-TYPE DOMAIN-CONTAINING PROTEIN"/>
    <property type="match status" value="1"/>
</dbReference>
<keyword evidence="1" id="KW-0863">Zinc-finger</keyword>
<dbReference type="SUPFAM" id="SSF57667">
    <property type="entry name" value="beta-beta-alpha zinc fingers"/>
    <property type="match status" value="1"/>
</dbReference>
<protein>
    <recommendedName>
        <fullName evidence="2">C2H2-type domain-containing protein</fullName>
    </recommendedName>
</protein>
<evidence type="ECO:0000313" key="3">
    <source>
        <dbReference type="EMBL" id="KAB0790536.1"/>
    </source>
</evidence>
<dbReference type="InParanoid" id="A0A5N3ZZQ1"/>
<dbReference type="InterPro" id="IPR052797">
    <property type="entry name" value="RegFact_GeneExpr_CellDeath"/>
</dbReference>
<dbReference type="PANTHER" id="PTHR33936">
    <property type="entry name" value="PROTEIN CBG17840"/>
    <property type="match status" value="1"/>
</dbReference>
<dbReference type="AlphaFoldDB" id="A0A5N3ZZQ1"/>
<reference evidence="3 4" key="1">
    <citation type="journal article" date="2018" name="Elife">
        <title>Firefly genomes illuminate parallel origins of bioluminescence in beetles.</title>
        <authorList>
            <person name="Fallon T.R."/>
            <person name="Lower S.E."/>
            <person name="Chang C.H."/>
            <person name="Bessho-Uehara M."/>
            <person name="Martin G.J."/>
            <person name="Bewick A.J."/>
            <person name="Behringer M."/>
            <person name="Debat H.J."/>
            <person name="Wong I."/>
            <person name="Day J.C."/>
            <person name="Suvorov A."/>
            <person name="Silva C.J."/>
            <person name="Stanger-Hall K.F."/>
            <person name="Hall D.W."/>
            <person name="Schmitz R.J."/>
            <person name="Nelson D.R."/>
            <person name="Lewis S.M."/>
            <person name="Shigenobu S."/>
            <person name="Bybee S.M."/>
            <person name="Larracuente A.M."/>
            <person name="Oba Y."/>
            <person name="Weng J.K."/>
        </authorList>
    </citation>
    <scope>NUCLEOTIDE SEQUENCE [LARGE SCALE GENOMIC DNA]</scope>
    <source>
        <strain evidence="3">1611_PpyrPB1</strain>
        <tissue evidence="3">Whole body</tissue>
    </source>
</reference>
<accession>A0A5N3ZZQ1</accession>
<evidence type="ECO:0000313" key="4">
    <source>
        <dbReference type="Proteomes" id="UP000327044"/>
    </source>
</evidence>
<keyword evidence="1" id="KW-0479">Metal-binding</keyword>
<dbReference type="Proteomes" id="UP000327044">
    <property type="component" value="Unassembled WGS sequence"/>
</dbReference>